<dbReference type="Proteomes" id="UP000199202">
    <property type="component" value="Unassembled WGS sequence"/>
</dbReference>
<keyword evidence="1" id="KW-0472">Membrane</keyword>
<dbReference type="OrthoDB" id="3543306at2"/>
<gene>
    <name evidence="2" type="ORF">SAMN05421869_11967</name>
</gene>
<dbReference type="RefSeq" id="WP_090941708.1">
    <property type="nucleotide sequence ID" value="NZ_FNDJ01000019.1"/>
</dbReference>
<evidence type="ECO:0000313" key="3">
    <source>
        <dbReference type="Proteomes" id="UP000199202"/>
    </source>
</evidence>
<evidence type="ECO:0000256" key="1">
    <source>
        <dbReference type="SAM" id="Phobius"/>
    </source>
</evidence>
<feature type="transmembrane region" description="Helical" evidence="1">
    <location>
        <begin position="123"/>
        <end position="142"/>
    </location>
</feature>
<proteinExistence type="predicted"/>
<keyword evidence="1" id="KW-1133">Transmembrane helix</keyword>
<dbReference type="AlphaFoldDB" id="A0A1G9EZG3"/>
<accession>A0A1G9EZG3</accession>
<keyword evidence="1" id="KW-0812">Transmembrane</keyword>
<organism evidence="2 3">
    <name type="scientific">Nonomuraea jiangxiensis</name>
    <dbReference type="NCBI Taxonomy" id="633440"/>
    <lineage>
        <taxon>Bacteria</taxon>
        <taxon>Bacillati</taxon>
        <taxon>Actinomycetota</taxon>
        <taxon>Actinomycetes</taxon>
        <taxon>Streptosporangiales</taxon>
        <taxon>Streptosporangiaceae</taxon>
        <taxon>Nonomuraea</taxon>
    </lineage>
</organism>
<keyword evidence="3" id="KW-1185">Reference proteome</keyword>
<sequence>MHAVLHVVAASVGCVLALAPALLPALLPATRPARRWPHVVMALGMAVGHLGGVFCSVAVPALLTAGWLCGSPSRRAETGHHIQDFVLTSLLLTLTTLSGPTLPGAAPGAAYGGGGSGHAHGGGSLATVALVIGLAWTCAGLIRMLPERGADRATLVQEMCSAGMAASMTFMAAPAF</sequence>
<feature type="transmembrane region" description="Helical" evidence="1">
    <location>
        <begin position="6"/>
        <end position="27"/>
    </location>
</feature>
<name>A0A1G9EZG3_9ACTN</name>
<reference evidence="2 3" key="1">
    <citation type="submission" date="2016-10" db="EMBL/GenBank/DDBJ databases">
        <authorList>
            <person name="de Groot N.N."/>
        </authorList>
    </citation>
    <scope>NUCLEOTIDE SEQUENCE [LARGE SCALE GENOMIC DNA]</scope>
    <source>
        <strain evidence="2 3">CGMCC 4.6533</strain>
    </source>
</reference>
<evidence type="ECO:0000313" key="2">
    <source>
        <dbReference type="EMBL" id="SDK81577.1"/>
    </source>
</evidence>
<feature type="transmembrane region" description="Helical" evidence="1">
    <location>
        <begin position="39"/>
        <end position="63"/>
    </location>
</feature>
<dbReference type="EMBL" id="FNDJ01000019">
    <property type="protein sequence ID" value="SDK81577.1"/>
    <property type="molecule type" value="Genomic_DNA"/>
</dbReference>
<dbReference type="STRING" id="633440.SAMN05421869_11967"/>
<protein>
    <submittedName>
        <fullName evidence="2">Uncharacterized protein</fullName>
    </submittedName>
</protein>